<evidence type="ECO:0000313" key="11">
    <source>
        <dbReference type="EMBL" id="ETD71695.1"/>
    </source>
</evidence>
<feature type="domain" description="N-(5'phosphoribosyl) anthranilate isomerase (PRAI)" evidence="10">
    <location>
        <begin position="5"/>
        <end position="206"/>
    </location>
</feature>
<evidence type="ECO:0000256" key="2">
    <source>
        <dbReference type="ARBA" id="ARBA00004664"/>
    </source>
</evidence>
<accession>V8G5L0</accession>
<evidence type="ECO:0000256" key="9">
    <source>
        <dbReference type="HAMAP-Rule" id="MF_00135"/>
    </source>
</evidence>
<dbReference type="PANTHER" id="PTHR42894">
    <property type="entry name" value="N-(5'-PHOSPHORIBOSYL)ANTHRANILATE ISOMERASE"/>
    <property type="match status" value="1"/>
</dbReference>
<keyword evidence="12" id="KW-1185">Reference proteome</keyword>
<dbReference type="Pfam" id="PF00697">
    <property type="entry name" value="PRAI"/>
    <property type="match status" value="1"/>
</dbReference>
<proteinExistence type="inferred from homology"/>
<sequence>MRTRVKICGLRQPEEILMAAELGVDAIGFVIYPKSKRYVSLAQAIELKKHIPAFMNLIVLMVNPSAHEVEEVINHLQPDAIQFHGDETAEFCQQFDFPYWRAVRVGSPELDTTEKLFTYLKQFTSAQAFLFDTYTPHYGGSGVGFDLSILEPLKEYLSPYKMVIAGGIKKDNVDLYKGNYYAIDLSSGVEQSPGVKSLAMMREFMEKMY</sequence>
<keyword evidence="6 9" id="KW-0822">Tryptophan biosynthesis</keyword>
<dbReference type="InterPro" id="IPR013785">
    <property type="entry name" value="Aldolase_TIM"/>
</dbReference>
<keyword evidence="7 9" id="KW-0057">Aromatic amino acid biosynthesis</keyword>
<comment type="catalytic activity">
    <reaction evidence="1 9">
        <text>N-(5-phospho-beta-D-ribosyl)anthranilate = 1-(2-carboxyphenylamino)-1-deoxy-D-ribulose 5-phosphate</text>
        <dbReference type="Rhea" id="RHEA:21540"/>
        <dbReference type="ChEBI" id="CHEBI:18277"/>
        <dbReference type="ChEBI" id="CHEBI:58613"/>
        <dbReference type="EC" id="5.3.1.24"/>
    </reaction>
</comment>
<dbReference type="PANTHER" id="PTHR42894:SF1">
    <property type="entry name" value="N-(5'-PHOSPHORIBOSYL)ANTHRANILATE ISOMERASE"/>
    <property type="match status" value="1"/>
</dbReference>
<evidence type="ECO:0000256" key="5">
    <source>
        <dbReference type="ARBA" id="ARBA00022605"/>
    </source>
</evidence>
<evidence type="ECO:0000256" key="3">
    <source>
        <dbReference type="ARBA" id="ARBA00012572"/>
    </source>
</evidence>
<dbReference type="GO" id="GO:0000162">
    <property type="term" value="P:L-tryptophan biosynthetic process"/>
    <property type="evidence" value="ECO:0007669"/>
    <property type="project" value="UniProtKB-UniRule"/>
</dbReference>
<dbReference type="GO" id="GO:0004640">
    <property type="term" value="F:phosphoribosylanthranilate isomerase activity"/>
    <property type="evidence" value="ECO:0007669"/>
    <property type="project" value="UniProtKB-UniRule"/>
</dbReference>
<organism evidence="11 12">
    <name type="scientific">Pelistega indica</name>
    <dbReference type="NCBI Taxonomy" id="1414851"/>
    <lineage>
        <taxon>Bacteria</taxon>
        <taxon>Pseudomonadati</taxon>
        <taxon>Pseudomonadota</taxon>
        <taxon>Betaproteobacteria</taxon>
        <taxon>Burkholderiales</taxon>
        <taxon>Alcaligenaceae</taxon>
        <taxon>Pelistega</taxon>
    </lineage>
</organism>
<evidence type="ECO:0000256" key="1">
    <source>
        <dbReference type="ARBA" id="ARBA00001164"/>
    </source>
</evidence>
<dbReference type="RefSeq" id="WP_023950868.1">
    <property type="nucleotide sequence ID" value="NZ_AYSV01000079.1"/>
</dbReference>
<dbReference type="EC" id="5.3.1.24" evidence="3 9"/>
<dbReference type="Gene3D" id="3.20.20.70">
    <property type="entry name" value="Aldolase class I"/>
    <property type="match status" value="1"/>
</dbReference>
<dbReference type="InterPro" id="IPR001240">
    <property type="entry name" value="PRAI_dom"/>
</dbReference>
<evidence type="ECO:0000256" key="6">
    <source>
        <dbReference type="ARBA" id="ARBA00022822"/>
    </source>
</evidence>
<evidence type="ECO:0000259" key="10">
    <source>
        <dbReference type="Pfam" id="PF00697"/>
    </source>
</evidence>
<evidence type="ECO:0000256" key="4">
    <source>
        <dbReference type="ARBA" id="ARBA00022272"/>
    </source>
</evidence>
<dbReference type="CDD" id="cd00405">
    <property type="entry name" value="PRAI"/>
    <property type="match status" value="1"/>
</dbReference>
<dbReference type="Proteomes" id="UP000018766">
    <property type="component" value="Unassembled WGS sequence"/>
</dbReference>
<gene>
    <name evidence="9" type="primary">trpF</name>
    <name evidence="11" type="ORF">V757_06295</name>
</gene>
<dbReference type="PATRIC" id="fig|1414851.3.peg.1282"/>
<keyword evidence="5 9" id="KW-0028">Amino-acid biosynthesis</keyword>
<evidence type="ECO:0000256" key="8">
    <source>
        <dbReference type="ARBA" id="ARBA00023235"/>
    </source>
</evidence>
<comment type="caution">
    <text evidence="11">The sequence shown here is derived from an EMBL/GenBank/DDBJ whole genome shotgun (WGS) entry which is preliminary data.</text>
</comment>
<dbReference type="HAMAP" id="MF_00135">
    <property type="entry name" value="PRAI"/>
    <property type="match status" value="1"/>
</dbReference>
<dbReference type="SUPFAM" id="SSF51366">
    <property type="entry name" value="Ribulose-phoshate binding barrel"/>
    <property type="match status" value="1"/>
</dbReference>
<comment type="pathway">
    <text evidence="2 9">Amino-acid biosynthesis; L-tryptophan biosynthesis; L-tryptophan from chorismate: step 3/5.</text>
</comment>
<dbReference type="InterPro" id="IPR011060">
    <property type="entry name" value="RibuloseP-bd_barrel"/>
</dbReference>
<dbReference type="EMBL" id="AYSV01000079">
    <property type="protein sequence ID" value="ETD71695.1"/>
    <property type="molecule type" value="Genomic_DNA"/>
</dbReference>
<protein>
    <recommendedName>
        <fullName evidence="4 9">N-(5'-phosphoribosyl)anthranilate isomerase</fullName>
        <shortName evidence="9">PRAI</shortName>
        <ecNumber evidence="3 9">5.3.1.24</ecNumber>
    </recommendedName>
</protein>
<dbReference type="AlphaFoldDB" id="V8G5L0"/>
<name>V8G5L0_9BURK</name>
<keyword evidence="8 9" id="KW-0413">Isomerase</keyword>
<dbReference type="UniPathway" id="UPA00035">
    <property type="reaction ID" value="UER00042"/>
</dbReference>
<dbReference type="InterPro" id="IPR044643">
    <property type="entry name" value="TrpF_fam"/>
</dbReference>
<reference evidence="11 12" key="1">
    <citation type="submission" date="2013-11" db="EMBL/GenBank/DDBJ databases">
        <title>Genomic analysis of Pelistega sp. HM-7.</title>
        <authorList>
            <person name="Kumbhare S.V."/>
            <person name="Shetty S.A."/>
            <person name="Sharma O."/>
            <person name="Dhotre D.P."/>
        </authorList>
    </citation>
    <scope>NUCLEOTIDE SEQUENCE [LARGE SCALE GENOMIC DNA]</scope>
    <source>
        <strain evidence="11 12">HM-7</strain>
    </source>
</reference>
<dbReference type="OrthoDB" id="9796196at2"/>
<evidence type="ECO:0000313" key="12">
    <source>
        <dbReference type="Proteomes" id="UP000018766"/>
    </source>
</evidence>
<comment type="similarity">
    <text evidence="9">Belongs to the TrpF family.</text>
</comment>
<evidence type="ECO:0000256" key="7">
    <source>
        <dbReference type="ARBA" id="ARBA00023141"/>
    </source>
</evidence>